<evidence type="ECO:0000256" key="1">
    <source>
        <dbReference type="SAM" id="MobiDB-lite"/>
    </source>
</evidence>
<reference evidence="2" key="1">
    <citation type="submission" date="2022-08" db="EMBL/GenBank/DDBJ databases">
        <authorList>
            <person name="Deng Y."/>
            <person name="Han X.-F."/>
            <person name="Zhang Y.-Q."/>
        </authorList>
    </citation>
    <scope>NUCLEOTIDE SEQUENCE</scope>
    <source>
        <strain evidence="2">CPCC 203407</strain>
    </source>
</reference>
<feature type="region of interest" description="Disordered" evidence="1">
    <location>
        <begin position="1"/>
        <end position="23"/>
    </location>
</feature>
<feature type="compositionally biased region" description="Basic and acidic residues" evidence="1">
    <location>
        <begin position="1"/>
        <end position="11"/>
    </location>
</feature>
<comment type="caution">
    <text evidence="2">The sequence shown here is derived from an EMBL/GenBank/DDBJ whole genome shotgun (WGS) entry which is preliminary data.</text>
</comment>
<sequence length="203" mass="22102">MSGRRTEEPPRTRAWVSEPETPDRSIVEATGRHWEEWVDLIDAGPGREAGHTAIAAWVQSEHGLGGWWGQGVVVGYERITGIRAPGQMPDGTFSISRSKILDLPADGLRDAIVDDATRSLLVPGYQTALRSRPGSKAPRFSLADASGEPLGAILVTLDPAPKDRVRVTVTHEKLPSAEAGAAWKEHWGGWLDGLDEAFRALRR</sequence>
<dbReference type="AlphaFoldDB" id="A0AA41XJG5"/>
<dbReference type="Pfam" id="PF14117">
    <property type="entry name" value="DUF4287"/>
    <property type="match status" value="1"/>
</dbReference>
<name>A0AA41XJG5_9MICO</name>
<organism evidence="2 3">
    <name type="scientific">Herbiconiux oxytropis</name>
    <dbReference type="NCBI Taxonomy" id="2970915"/>
    <lineage>
        <taxon>Bacteria</taxon>
        <taxon>Bacillati</taxon>
        <taxon>Actinomycetota</taxon>
        <taxon>Actinomycetes</taxon>
        <taxon>Micrococcales</taxon>
        <taxon>Microbacteriaceae</taxon>
        <taxon>Herbiconiux</taxon>
    </lineage>
</organism>
<evidence type="ECO:0000313" key="2">
    <source>
        <dbReference type="EMBL" id="MCS5726476.1"/>
    </source>
</evidence>
<accession>A0AA41XJG5</accession>
<dbReference type="InterPro" id="IPR025629">
    <property type="entry name" value="DUF4287"/>
</dbReference>
<dbReference type="Proteomes" id="UP001165587">
    <property type="component" value="Unassembled WGS sequence"/>
</dbReference>
<proteinExistence type="predicted"/>
<keyword evidence="3" id="KW-1185">Reference proteome</keyword>
<protein>
    <submittedName>
        <fullName evidence="2">DUF4287 domain-containing protein</fullName>
    </submittedName>
</protein>
<gene>
    <name evidence="2" type="ORF">N1028_11285</name>
</gene>
<dbReference type="RefSeq" id="WP_259528850.1">
    <property type="nucleotide sequence ID" value="NZ_JANLCK010000005.1"/>
</dbReference>
<dbReference type="EMBL" id="JANLCK010000005">
    <property type="protein sequence ID" value="MCS5726476.1"/>
    <property type="molecule type" value="Genomic_DNA"/>
</dbReference>
<evidence type="ECO:0000313" key="3">
    <source>
        <dbReference type="Proteomes" id="UP001165587"/>
    </source>
</evidence>
<dbReference type="SUPFAM" id="SSF55961">
    <property type="entry name" value="Bet v1-like"/>
    <property type="match status" value="1"/>
</dbReference>